<dbReference type="PANTHER" id="PTHR35502:SF2">
    <property type="entry name" value="PROTEIN MICROTUBULE BINDING PROTEIN 2C"/>
    <property type="match status" value="1"/>
</dbReference>
<reference evidence="2 3" key="1">
    <citation type="journal article" date="2024" name="G3 (Bethesda)">
        <title>Genome assembly of Hibiscus sabdariffa L. provides insights into metabolisms of medicinal natural products.</title>
        <authorList>
            <person name="Kim T."/>
        </authorList>
    </citation>
    <scope>NUCLEOTIDE SEQUENCE [LARGE SCALE GENOMIC DNA]</scope>
    <source>
        <strain evidence="2">TK-2024</strain>
        <tissue evidence="2">Old leaves</tissue>
    </source>
</reference>
<sequence>MYEPQHLVDLQENSGFGTWLSGNNGNSSPTHHRTDSSLVRSVPGNVDSELYKDLVEMIPLVQSLIFIYKAWIDCIYQDTFKGILIP</sequence>
<comment type="caution">
    <text evidence="2">The sequence shown here is derived from an EMBL/GenBank/DDBJ whole genome shotgun (WGS) entry which is preliminary data.</text>
</comment>
<accession>A0ABR2BW76</accession>
<dbReference type="Proteomes" id="UP001472677">
    <property type="component" value="Unassembled WGS sequence"/>
</dbReference>
<keyword evidence="3" id="KW-1185">Reference proteome</keyword>
<organism evidence="2 3">
    <name type="scientific">Hibiscus sabdariffa</name>
    <name type="common">roselle</name>
    <dbReference type="NCBI Taxonomy" id="183260"/>
    <lineage>
        <taxon>Eukaryota</taxon>
        <taxon>Viridiplantae</taxon>
        <taxon>Streptophyta</taxon>
        <taxon>Embryophyta</taxon>
        <taxon>Tracheophyta</taxon>
        <taxon>Spermatophyta</taxon>
        <taxon>Magnoliopsida</taxon>
        <taxon>eudicotyledons</taxon>
        <taxon>Gunneridae</taxon>
        <taxon>Pentapetalae</taxon>
        <taxon>rosids</taxon>
        <taxon>malvids</taxon>
        <taxon>Malvales</taxon>
        <taxon>Malvaceae</taxon>
        <taxon>Malvoideae</taxon>
        <taxon>Hibiscus</taxon>
    </lineage>
</organism>
<dbReference type="EMBL" id="JBBPBM010000079">
    <property type="protein sequence ID" value="KAK8511366.1"/>
    <property type="molecule type" value="Genomic_DNA"/>
</dbReference>
<evidence type="ECO:0000313" key="3">
    <source>
        <dbReference type="Proteomes" id="UP001472677"/>
    </source>
</evidence>
<gene>
    <name evidence="2" type="ORF">V6N12_033640</name>
</gene>
<dbReference type="InterPro" id="IPR040289">
    <property type="entry name" value="MBP2C"/>
</dbReference>
<dbReference type="PANTHER" id="PTHR35502">
    <property type="entry name" value="PROTEIN MICROTUBULE BINDING PROTEIN 2C"/>
    <property type="match status" value="1"/>
</dbReference>
<evidence type="ECO:0000256" key="1">
    <source>
        <dbReference type="SAM" id="MobiDB-lite"/>
    </source>
</evidence>
<feature type="compositionally biased region" description="Polar residues" evidence="1">
    <location>
        <begin position="18"/>
        <end position="29"/>
    </location>
</feature>
<evidence type="ECO:0000313" key="2">
    <source>
        <dbReference type="EMBL" id="KAK8511366.1"/>
    </source>
</evidence>
<proteinExistence type="predicted"/>
<name>A0ABR2BW76_9ROSI</name>
<protein>
    <submittedName>
        <fullName evidence="2">Uncharacterized protein</fullName>
    </submittedName>
</protein>
<feature type="region of interest" description="Disordered" evidence="1">
    <location>
        <begin position="18"/>
        <end position="38"/>
    </location>
</feature>